<dbReference type="EMBL" id="QDAG01000011">
    <property type="protein sequence ID" value="KAE8126751.1"/>
    <property type="molecule type" value="Genomic_DNA"/>
</dbReference>
<dbReference type="OrthoDB" id="8443918at2"/>
<dbReference type="AlphaFoldDB" id="A0A5N6S0Z4"/>
<gene>
    <name evidence="2" type="ORF">DDE84_10225</name>
</gene>
<proteinExistence type="predicted"/>
<dbReference type="PANTHER" id="PTHR33169:SF14">
    <property type="entry name" value="TRANSCRIPTIONAL REGULATOR RV3488"/>
    <property type="match status" value="1"/>
</dbReference>
<dbReference type="GeneID" id="78128055"/>
<reference evidence="2 3" key="1">
    <citation type="submission" date="2018-04" db="EMBL/GenBank/DDBJ databases">
        <authorList>
            <person name="Eckel V.P."/>
            <person name="Vogel R.F."/>
        </authorList>
    </citation>
    <scope>NUCLEOTIDE SEQUENCE [LARGE SCALE GENOMIC DNA]</scope>
    <source>
        <strain evidence="3">TMW 2.1764</strain>
    </source>
</reference>
<dbReference type="InterPro" id="IPR036388">
    <property type="entry name" value="WH-like_DNA-bd_sf"/>
</dbReference>
<dbReference type="Gene3D" id="1.10.10.10">
    <property type="entry name" value="Winged helix-like DNA-binding domain superfamily/Winged helix DNA-binding domain"/>
    <property type="match status" value="1"/>
</dbReference>
<protein>
    <submittedName>
        <fullName evidence="2">PadR family transcriptional regulator</fullName>
    </submittedName>
</protein>
<dbReference type="InterPro" id="IPR036390">
    <property type="entry name" value="WH_DNA-bd_sf"/>
</dbReference>
<dbReference type="InterPro" id="IPR052509">
    <property type="entry name" value="Metal_resp_DNA-bind_regulator"/>
</dbReference>
<dbReference type="RefSeq" id="WP_152581596.1">
    <property type="nucleotide sequence ID" value="NZ_JALCMD010000003.1"/>
</dbReference>
<keyword evidence="3" id="KW-1185">Reference proteome</keyword>
<organism evidence="2 3">
    <name type="scientific">Bifidobacterium tibiigranuli</name>
    <dbReference type="NCBI Taxonomy" id="2172043"/>
    <lineage>
        <taxon>Bacteria</taxon>
        <taxon>Bacillati</taxon>
        <taxon>Actinomycetota</taxon>
        <taxon>Actinomycetes</taxon>
        <taxon>Bifidobacteriales</taxon>
        <taxon>Bifidobacteriaceae</taxon>
        <taxon>Bifidobacterium</taxon>
    </lineage>
</organism>
<dbReference type="Proteomes" id="UP000325415">
    <property type="component" value="Unassembled WGS sequence"/>
</dbReference>
<dbReference type="Pfam" id="PF03551">
    <property type="entry name" value="PadR"/>
    <property type="match status" value="1"/>
</dbReference>
<accession>A0A5N6S0Z4</accession>
<evidence type="ECO:0000259" key="1">
    <source>
        <dbReference type="Pfam" id="PF03551"/>
    </source>
</evidence>
<dbReference type="SUPFAM" id="SSF46785">
    <property type="entry name" value="Winged helix' DNA-binding domain"/>
    <property type="match status" value="1"/>
</dbReference>
<dbReference type="PANTHER" id="PTHR33169">
    <property type="entry name" value="PADR-FAMILY TRANSCRIPTIONAL REGULATOR"/>
    <property type="match status" value="1"/>
</dbReference>
<dbReference type="InterPro" id="IPR005149">
    <property type="entry name" value="Tscrpt_reg_PadR_N"/>
</dbReference>
<name>A0A5N6S0Z4_9BIFI</name>
<evidence type="ECO:0000313" key="3">
    <source>
        <dbReference type="Proteomes" id="UP000325415"/>
    </source>
</evidence>
<sequence length="195" mass="22734">MSVQTTKLLVLGVVRLRQPTYGYEIERELTSWNADQWAGIARGSVYNQLKSLVRTGLLEFDSVAKTGNMPSKNLYRITEKGNTEFFNLLRAILDSDKPQPLDMLPVLCFLPSLSKQEIIDACHHRITRITSFLDAFDDQMKQWFPEDSNTLYLEEIFWLEHESFIAEKRWLEAFLARINVGRYHFREDSEAGHDE</sequence>
<feature type="domain" description="Transcription regulator PadR N-terminal" evidence="1">
    <location>
        <begin position="10"/>
        <end position="85"/>
    </location>
</feature>
<evidence type="ECO:0000313" key="2">
    <source>
        <dbReference type="EMBL" id="KAE8126751.1"/>
    </source>
</evidence>
<comment type="caution">
    <text evidence="2">The sequence shown here is derived from an EMBL/GenBank/DDBJ whole genome shotgun (WGS) entry which is preliminary data.</text>
</comment>